<proteinExistence type="predicted"/>
<dbReference type="RefSeq" id="WP_235525874.1">
    <property type="nucleotide sequence ID" value="NZ_JAVDRL010000006.1"/>
</dbReference>
<comment type="caution">
    <text evidence="1">The sequence shown here is derived from an EMBL/GenBank/DDBJ whole genome shotgun (WGS) entry which is preliminary data.</text>
</comment>
<accession>A0ABU1MZW7</accession>
<dbReference type="EMBL" id="JAVDRL010000006">
    <property type="protein sequence ID" value="MDR6531719.1"/>
    <property type="molecule type" value="Genomic_DNA"/>
</dbReference>
<name>A0ABU1MZW7_9CAUL</name>
<organism evidence="1 2">
    <name type="scientific">Caulobacter rhizosphaerae</name>
    <dbReference type="NCBI Taxonomy" id="2010972"/>
    <lineage>
        <taxon>Bacteria</taxon>
        <taxon>Pseudomonadati</taxon>
        <taxon>Pseudomonadota</taxon>
        <taxon>Alphaproteobacteria</taxon>
        <taxon>Caulobacterales</taxon>
        <taxon>Caulobacteraceae</taxon>
        <taxon>Caulobacter</taxon>
    </lineage>
</organism>
<evidence type="ECO:0008006" key="3">
    <source>
        <dbReference type="Google" id="ProtNLM"/>
    </source>
</evidence>
<gene>
    <name evidence="1" type="ORF">J2800_002466</name>
</gene>
<dbReference type="Proteomes" id="UP001262754">
    <property type="component" value="Unassembled WGS sequence"/>
</dbReference>
<sequence>MSDVFGSIRQISKTDKLMKIKAISAGFLMVALAACGPVKPAKTASEAPATTAAALPAGPEYDSTGVIAGLEGQAVTLDHEGASAAKLAPGRTVFQAYGDILAEAPLTPGARIAFKFHKVGEAWELTELKAR</sequence>
<protein>
    <recommendedName>
        <fullName evidence="3">Copper binding protein CusF</fullName>
    </recommendedName>
</protein>
<reference evidence="1 2" key="1">
    <citation type="submission" date="2023-07" db="EMBL/GenBank/DDBJ databases">
        <title>Sorghum-associated microbial communities from plants grown in Nebraska, USA.</title>
        <authorList>
            <person name="Schachtman D."/>
        </authorList>
    </citation>
    <scope>NUCLEOTIDE SEQUENCE [LARGE SCALE GENOMIC DNA]</scope>
    <source>
        <strain evidence="1 2">DS2154</strain>
    </source>
</reference>
<evidence type="ECO:0000313" key="1">
    <source>
        <dbReference type="EMBL" id="MDR6531719.1"/>
    </source>
</evidence>
<evidence type="ECO:0000313" key="2">
    <source>
        <dbReference type="Proteomes" id="UP001262754"/>
    </source>
</evidence>
<keyword evidence="2" id="KW-1185">Reference proteome</keyword>